<evidence type="ECO:0000313" key="1">
    <source>
        <dbReference type="EMBL" id="MFK2899322.1"/>
    </source>
</evidence>
<gene>
    <name evidence="1" type="ORF">ISP15_03175</name>
</gene>
<keyword evidence="2" id="KW-1185">Reference proteome</keyword>
<evidence type="ECO:0000313" key="2">
    <source>
        <dbReference type="Proteomes" id="UP001620461"/>
    </source>
</evidence>
<proteinExistence type="predicted"/>
<comment type="caution">
    <text evidence="1">The sequence shown here is derived from an EMBL/GenBank/DDBJ whole genome shotgun (WGS) entry which is preliminary data.</text>
</comment>
<dbReference type="EMBL" id="JADIKJ010000002">
    <property type="protein sequence ID" value="MFK2899322.1"/>
    <property type="molecule type" value="Genomic_DNA"/>
</dbReference>
<dbReference type="RefSeq" id="WP_404544995.1">
    <property type="nucleotide sequence ID" value="NZ_JADIKJ010000002.1"/>
</dbReference>
<name>A0ABW8JDZ4_9GAMM</name>
<accession>A0ABW8JDZ4</accession>
<reference evidence="1 2" key="1">
    <citation type="submission" date="2020-10" db="EMBL/GenBank/DDBJ databases">
        <title>Phylogeny of dyella-like bacteria.</title>
        <authorList>
            <person name="Fu J."/>
        </authorList>
    </citation>
    <scope>NUCLEOTIDE SEQUENCE [LARGE SCALE GENOMIC DNA]</scope>
    <source>
        <strain evidence="1 2">JP1</strain>
    </source>
</reference>
<protein>
    <submittedName>
        <fullName evidence="1">Uncharacterized protein</fullName>
    </submittedName>
</protein>
<sequence length="53" mass="5888">MPSHHLMRDYGSSAAACTTNFIGCDIRMSLTYAWLARSAWKFRCNSFGATGKP</sequence>
<organism evidence="1 2">
    <name type="scientific">Dyella jejuensis</name>
    <dbReference type="NCBI Taxonomy" id="1432009"/>
    <lineage>
        <taxon>Bacteria</taxon>
        <taxon>Pseudomonadati</taxon>
        <taxon>Pseudomonadota</taxon>
        <taxon>Gammaproteobacteria</taxon>
        <taxon>Lysobacterales</taxon>
        <taxon>Rhodanobacteraceae</taxon>
        <taxon>Dyella</taxon>
    </lineage>
</organism>
<dbReference type="Proteomes" id="UP001620461">
    <property type="component" value="Unassembled WGS sequence"/>
</dbReference>